<reference evidence="1 2" key="1">
    <citation type="submission" date="2023-08" db="EMBL/GenBank/DDBJ databases">
        <title>Arthrobacter horti sp. nov., isolated from forest soil.</title>
        <authorList>
            <person name="Park M."/>
        </authorList>
    </citation>
    <scope>NUCLEOTIDE SEQUENCE [LARGE SCALE GENOMIC DNA]</scope>
    <source>
        <strain evidence="1 2">YJM1</strain>
    </source>
</reference>
<protein>
    <submittedName>
        <fullName evidence="1">Uncharacterized protein</fullName>
    </submittedName>
</protein>
<keyword evidence="2" id="KW-1185">Reference proteome</keyword>
<dbReference type="Proteomes" id="UP001232725">
    <property type="component" value="Unassembled WGS sequence"/>
</dbReference>
<dbReference type="EMBL" id="JAVALS010000013">
    <property type="protein sequence ID" value="MDP5228352.1"/>
    <property type="molecule type" value="Genomic_DNA"/>
</dbReference>
<sequence length="45" mass="4857">MLLNRWYLPAGEMISSLIGYHREAAGSAAHAGPVTPDFRQATAVE</sequence>
<dbReference type="RefSeq" id="WP_305997394.1">
    <property type="nucleotide sequence ID" value="NZ_JAVALS010000013.1"/>
</dbReference>
<evidence type="ECO:0000313" key="2">
    <source>
        <dbReference type="Proteomes" id="UP001232725"/>
    </source>
</evidence>
<proteinExistence type="predicted"/>
<gene>
    <name evidence="1" type="ORF">Q9R02_14400</name>
</gene>
<accession>A0ABT9ISP6</accession>
<organism evidence="1 2">
    <name type="scientific">Arthrobacter horti</name>
    <dbReference type="NCBI Taxonomy" id="3068273"/>
    <lineage>
        <taxon>Bacteria</taxon>
        <taxon>Bacillati</taxon>
        <taxon>Actinomycetota</taxon>
        <taxon>Actinomycetes</taxon>
        <taxon>Micrococcales</taxon>
        <taxon>Micrococcaceae</taxon>
        <taxon>Arthrobacter</taxon>
    </lineage>
</organism>
<comment type="caution">
    <text evidence="1">The sequence shown here is derived from an EMBL/GenBank/DDBJ whole genome shotgun (WGS) entry which is preliminary data.</text>
</comment>
<name>A0ABT9ISP6_9MICC</name>
<evidence type="ECO:0000313" key="1">
    <source>
        <dbReference type="EMBL" id="MDP5228352.1"/>
    </source>
</evidence>